<name>A0A6A1V6C2_9ROSI</name>
<keyword evidence="5" id="KW-1185">Reference proteome</keyword>
<sequence length="594" mass="65862">MGVEKKMSDQDCKPVLLQIRSIIPVLAEDDLWPNQGFYLKVSDSSHAMYVSLPQEKDDMILCNKLRLGQLISVEKLEAAYPVPMLKGVKPVPGRHASVGNPKNLVPIDNLVNVPRASDAEFWIEKNKKQERLRSLSSSKVRPNEETTGRASRSRNCDREKEPSDVMEVHRTISSGLVDKDSDSESSISSSSSATTVKRRSWNGRDFSDSLIIKHGRKPISSSRTARVSSVFPAVYDSSDDNSSSKSKRKDIGIDMKSVKSSNRSRIPTSAKCCEKSLDPAVVFSFINDKKFPETKILWNSLPSTLVNLGKEVLSHRDVALLAAQEALQEAAAAERLLKCLSTYSELQAGKGDHQQASVDHFLSLQDDLVFTRHIIQSLASIDPVIAYRGDPTSPGSIRESLKLALDRKKNATAWIKAALASDLTLFSGPNIPKGTKNGVKGSAITQGSNPRGVCLESRHVNTSEIHDGLTAEKDGPPQWSKGRALHPALDLTNSLHNELRRWFLAFAENFLDEVKRKTFSMESDSQVAEMMCQIKRVSEWLDVMVNEKIKTLEVGSENSSPVEDSDLEAYGRLRNKIYVVLLKHVERTATTLKI</sequence>
<dbReference type="Pfam" id="PF06075">
    <property type="entry name" value="DUF936"/>
    <property type="match status" value="1"/>
</dbReference>
<gene>
    <name evidence="4" type="ORF">CJ030_MR7G001343</name>
</gene>
<feature type="domain" description="DUF6857" evidence="3">
    <location>
        <begin position="286"/>
        <end position="591"/>
    </location>
</feature>
<evidence type="ECO:0000313" key="4">
    <source>
        <dbReference type="EMBL" id="KAB1208374.1"/>
    </source>
</evidence>
<feature type="region of interest" description="Disordered" evidence="1">
    <location>
        <begin position="235"/>
        <end position="262"/>
    </location>
</feature>
<evidence type="ECO:0000259" key="2">
    <source>
        <dbReference type="Pfam" id="PF06075"/>
    </source>
</evidence>
<dbReference type="EMBL" id="RXIC02000025">
    <property type="protein sequence ID" value="KAB1208374.1"/>
    <property type="molecule type" value="Genomic_DNA"/>
</dbReference>
<feature type="region of interest" description="Disordered" evidence="1">
    <location>
        <begin position="132"/>
        <end position="198"/>
    </location>
</feature>
<proteinExistence type="predicted"/>
<dbReference type="InterPro" id="IPR010341">
    <property type="entry name" value="DUF936_pln"/>
</dbReference>
<evidence type="ECO:0000313" key="5">
    <source>
        <dbReference type="Proteomes" id="UP000516437"/>
    </source>
</evidence>
<dbReference type="Pfam" id="PF21647">
    <property type="entry name" value="DUF6857"/>
    <property type="match status" value="1"/>
</dbReference>
<dbReference type="InterPro" id="IPR049172">
    <property type="entry name" value="DUF6857_pln"/>
</dbReference>
<dbReference type="PANTHER" id="PTHR31928:SF12">
    <property type="entry name" value="DUF3741 DOMAIN-CONTAINING PROTEIN"/>
    <property type="match status" value="1"/>
</dbReference>
<organism evidence="4 5">
    <name type="scientific">Morella rubra</name>
    <name type="common">Chinese bayberry</name>
    <dbReference type="NCBI Taxonomy" id="262757"/>
    <lineage>
        <taxon>Eukaryota</taxon>
        <taxon>Viridiplantae</taxon>
        <taxon>Streptophyta</taxon>
        <taxon>Embryophyta</taxon>
        <taxon>Tracheophyta</taxon>
        <taxon>Spermatophyta</taxon>
        <taxon>Magnoliopsida</taxon>
        <taxon>eudicotyledons</taxon>
        <taxon>Gunneridae</taxon>
        <taxon>Pentapetalae</taxon>
        <taxon>rosids</taxon>
        <taxon>fabids</taxon>
        <taxon>Fagales</taxon>
        <taxon>Myricaceae</taxon>
        <taxon>Morella</taxon>
    </lineage>
</organism>
<dbReference type="AlphaFoldDB" id="A0A6A1V6C2"/>
<protein>
    <submittedName>
        <fullName evidence="4">Uncharacterized protein</fullName>
    </submittedName>
</protein>
<reference evidence="4 5" key="1">
    <citation type="journal article" date="2019" name="Plant Biotechnol. J.">
        <title>The red bayberry genome and genetic basis of sex determination.</title>
        <authorList>
            <person name="Jia H.M."/>
            <person name="Jia H.J."/>
            <person name="Cai Q.L."/>
            <person name="Wang Y."/>
            <person name="Zhao H.B."/>
            <person name="Yang W.F."/>
            <person name="Wang G.Y."/>
            <person name="Li Y.H."/>
            <person name="Zhan D.L."/>
            <person name="Shen Y.T."/>
            <person name="Niu Q.F."/>
            <person name="Chang L."/>
            <person name="Qiu J."/>
            <person name="Zhao L."/>
            <person name="Xie H.B."/>
            <person name="Fu W.Y."/>
            <person name="Jin J."/>
            <person name="Li X.W."/>
            <person name="Jiao Y."/>
            <person name="Zhou C.C."/>
            <person name="Tu T."/>
            <person name="Chai C.Y."/>
            <person name="Gao J.L."/>
            <person name="Fan L.J."/>
            <person name="van de Weg E."/>
            <person name="Wang J.Y."/>
            <person name="Gao Z.S."/>
        </authorList>
    </citation>
    <scope>NUCLEOTIDE SEQUENCE [LARGE SCALE GENOMIC DNA]</scope>
    <source>
        <tissue evidence="4">Leaves</tissue>
    </source>
</reference>
<comment type="caution">
    <text evidence="4">The sequence shown here is derived from an EMBL/GenBank/DDBJ whole genome shotgun (WGS) entry which is preliminary data.</text>
</comment>
<accession>A0A6A1V6C2</accession>
<dbReference type="InterPro" id="IPR048297">
    <property type="entry name" value="DUF936_dom_pln"/>
</dbReference>
<dbReference type="Proteomes" id="UP000516437">
    <property type="component" value="Chromosome 7"/>
</dbReference>
<feature type="compositionally biased region" description="Basic and acidic residues" evidence="1">
    <location>
        <begin position="154"/>
        <end position="170"/>
    </location>
</feature>
<evidence type="ECO:0000256" key="1">
    <source>
        <dbReference type="SAM" id="MobiDB-lite"/>
    </source>
</evidence>
<dbReference type="PANTHER" id="PTHR31928">
    <property type="entry name" value="EXPRESSED PROTEIN"/>
    <property type="match status" value="1"/>
</dbReference>
<dbReference type="OrthoDB" id="773154at2759"/>
<feature type="domain" description="DUF936" evidence="2">
    <location>
        <begin position="6"/>
        <end position="105"/>
    </location>
</feature>
<evidence type="ECO:0000259" key="3">
    <source>
        <dbReference type="Pfam" id="PF21647"/>
    </source>
</evidence>